<dbReference type="PROSITE" id="PS50011">
    <property type="entry name" value="PROTEIN_KINASE_DOM"/>
    <property type="match status" value="1"/>
</dbReference>
<dbReference type="AlphaFoldDB" id="A0AAV9GCN3"/>
<organism evidence="3 4">
    <name type="scientific">Podospora aff. communis PSN243</name>
    <dbReference type="NCBI Taxonomy" id="3040156"/>
    <lineage>
        <taxon>Eukaryota</taxon>
        <taxon>Fungi</taxon>
        <taxon>Dikarya</taxon>
        <taxon>Ascomycota</taxon>
        <taxon>Pezizomycotina</taxon>
        <taxon>Sordariomycetes</taxon>
        <taxon>Sordariomycetidae</taxon>
        <taxon>Sordariales</taxon>
        <taxon>Podosporaceae</taxon>
        <taxon>Podospora</taxon>
    </lineage>
</organism>
<protein>
    <recommendedName>
        <fullName evidence="2">Protein kinase domain-containing protein</fullName>
    </recommendedName>
</protein>
<feature type="compositionally biased region" description="Polar residues" evidence="1">
    <location>
        <begin position="881"/>
        <end position="891"/>
    </location>
</feature>
<evidence type="ECO:0000313" key="3">
    <source>
        <dbReference type="EMBL" id="KAK4446599.1"/>
    </source>
</evidence>
<feature type="compositionally biased region" description="Polar residues" evidence="1">
    <location>
        <begin position="763"/>
        <end position="786"/>
    </location>
</feature>
<feature type="compositionally biased region" description="Basic and acidic residues" evidence="1">
    <location>
        <begin position="935"/>
        <end position="951"/>
    </location>
</feature>
<keyword evidence="4" id="KW-1185">Reference proteome</keyword>
<feature type="compositionally biased region" description="Basic and acidic residues" evidence="1">
    <location>
        <begin position="651"/>
        <end position="667"/>
    </location>
</feature>
<feature type="compositionally biased region" description="Basic and acidic residues" evidence="1">
    <location>
        <begin position="630"/>
        <end position="639"/>
    </location>
</feature>
<feature type="compositionally biased region" description="Basic and acidic residues" evidence="1">
    <location>
        <begin position="847"/>
        <end position="859"/>
    </location>
</feature>
<feature type="compositionally biased region" description="Pro residues" evidence="1">
    <location>
        <begin position="50"/>
        <end position="67"/>
    </location>
</feature>
<feature type="compositionally biased region" description="Basic and acidic residues" evidence="1">
    <location>
        <begin position="677"/>
        <end position="691"/>
    </location>
</feature>
<reference evidence="3" key="1">
    <citation type="journal article" date="2023" name="Mol. Phylogenet. Evol.">
        <title>Genome-scale phylogeny and comparative genomics of the fungal order Sordariales.</title>
        <authorList>
            <person name="Hensen N."/>
            <person name="Bonometti L."/>
            <person name="Westerberg I."/>
            <person name="Brannstrom I.O."/>
            <person name="Guillou S."/>
            <person name="Cros-Aarteil S."/>
            <person name="Calhoun S."/>
            <person name="Haridas S."/>
            <person name="Kuo A."/>
            <person name="Mondo S."/>
            <person name="Pangilinan J."/>
            <person name="Riley R."/>
            <person name="LaButti K."/>
            <person name="Andreopoulos B."/>
            <person name="Lipzen A."/>
            <person name="Chen C."/>
            <person name="Yan M."/>
            <person name="Daum C."/>
            <person name="Ng V."/>
            <person name="Clum A."/>
            <person name="Steindorff A."/>
            <person name="Ohm R.A."/>
            <person name="Martin F."/>
            <person name="Silar P."/>
            <person name="Natvig D.O."/>
            <person name="Lalanne C."/>
            <person name="Gautier V."/>
            <person name="Ament-Velasquez S.L."/>
            <person name="Kruys A."/>
            <person name="Hutchinson M.I."/>
            <person name="Powell A.J."/>
            <person name="Barry K."/>
            <person name="Miller A.N."/>
            <person name="Grigoriev I.V."/>
            <person name="Debuchy R."/>
            <person name="Gladieux P."/>
            <person name="Hiltunen Thoren M."/>
            <person name="Johannesson H."/>
        </authorList>
    </citation>
    <scope>NUCLEOTIDE SEQUENCE</scope>
    <source>
        <strain evidence="3">PSN243</strain>
    </source>
</reference>
<proteinExistence type="predicted"/>
<feature type="region of interest" description="Disordered" evidence="1">
    <location>
        <begin position="524"/>
        <end position="1013"/>
    </location>
</feature>
<feature type="compositionally biased region" description="Polar residues" evidence="1">
    <location>
        <begin position="797"/>
        <end position="812"/>
    </location>
</feature>
<accession>A0AAV9GCN3</accession>
<dbReference type="SUPFAM" id="SSF56112">
    <property type="entry name" value="Protein kinase-like (PK-like)"/>
    <property type="match status" value="1"/>
</dbReference>
<feature type="region of interest" description="Disordered" evidence="1">
    <location>
        <begin position="1074"/>
        <end position="1149"/>
    </location>
</feature>
<dbReference type="InterPro" id="IPR011009">
    <property type="entry name" value="Kinase-like_dom_sf"/>
</dbReference>
<dbReference type="Gene3D" id="1.10.510.10">
    <property type="entry name" value="Transferase(Phosphotransferase) domain 1"/>
    <property type="match status" value="1"/>
</dbReference>
<dbReference type="Proteomes" id="UP001321760">
    <property type="component" value="Unassembled WGS sequence"/>
</dbReference>
<dbReference type="GO" id="GO:0004672">
    <property type="term" value="F:protein kinase activity"/>
    <property type="evidence" value="ECO:0007669"/>
    <property type="project" value="InterPro"/>
</dbReference>
<evidence type="ECO:0000313" key="4">
    <source>
        <dbReference type="Proteomes" id="UP001321760"/>
    </source>
</evidence>
<comment type="caution">
    <text evidence="3">The sequence shown here is derived from an EMBL/GenBank/DDBJ whole genome shotgun (WGS) entry which is preliminary data.</text>
</comment>
<evidence type="ECO:0000256" key="1">
    <source>
        <dbReference type="SAM" id="MobiDB-lite"/>
    </source>
</evidence>
<feature type="compositionally biased region" description="Polar residues" evidence="1">
    <location>
        <begin position="741"/>
        <end position="754"/>
    </location>
</feature>
<feature type="compositionally biased region" description="Polar residues" evidence="1">
    <location>
        <begin position="695"/>
        <end position="712"/>
    </location>
</feature>
<feature type="compositionally biased region" description="Basic and acidic residues" evidence="1">
    <location>
        <begin position="813"/>
        <end position="828"/>
    </location>
</feature>
<feature type="region of interest" description="Disordered" evidence="1">
    <location>
        <begin position="44"/>
        <end position="69"/>
    </location>
</feature>
<gene>
    <name evidence="3" type="ORF">QBC34DRAFT_149582</name>
</gene>
<dbReference type="InterPro" id="IPR000719">
    <property type="entry name" value="Prot_kinase_dom"/>
</dbReference>
<feature type="compositionally biased region" description="Pro residues" evidence="1">
    <location>
        <begin position="539"/>
        <end position="560"/>
    </location>
</feature>
<feature type="compositionally biased region" description="Low complexity" evidence="1">
    <location>
        <begin position="714"/>
        <end position="724"/>
    </location>
</feature>
<reference evidence="3" key="2">
    <citation type="submission" date="2023-05" db="EMBL/GenBank/DDBJ databases">
        <authorList>
            <consortium name="Lawrence Berkeley National Laboratory"/>
            <person name="Steindorff A."/>
            <person name="Hensen N."/>
            <person name="Bonometti L."/>
            <person name="Westerberg I."/>
            <person name="Brannstrom I.O."/>
            <person name="Guillou S."/>
            <person name="Cros-Aarteil S."/>
            <person name="Calhoun S."/>
            <person name="Haridas S."/>
            <person name="Kuo A."/>
            <person name="Mondo S."/>
            <person name="Pangilinan J."/>
            <person name="Riley R."/>
            <person name="Labutti K."/>
            <person name="Andreopoulos B."/>
            <person name="Lipzen A."/>
            <person name="Chen C."/>
            <person name="Yanf M."/>
            <person name="Daum C."/>
            <person name="Ng V."/>
            <person name="Clum A."/>
            <person name="Ohm R."/>
            <person name="Martin F."/>
            <person name="Silar P."/>
            <person name="Natvig D."/>
            <person name="Lalanne C."/>
            <person name="Gautier V."/>
            <person name="Ament-Velasquez S.L."/>
            <person name="Kruys A."/>
            <person name="Hutchinson M.I."/>
            <person name="Powell A.J."/>
            <person name="Barry K."/>
            <person name="Miller A.N."/>
            <person name="Grigoriev I.V."/>
            <person name="Debuchy R."/>
            <person name="Gladieux P."/>
            <person name="Thoren M.H."/>
            <person name="Johannesson H."/>
        </authorList>
    </citation>
    <scope>NUCLEOTIDE SEQUENCE</scope>
    <source>
        <strain evidence="3">PSN243</strain>
    </source>
</reference>
<name>A0AAV9GCN3_9PEZI</name>
<dbReference type="EMBL" id="MU865956">
    <property type="protein sequence ID" value="KAK4446599.1"/>
    <property type="molecule type" value="Genomic_DNA"/>
</dbReference>
<evidence type="ECO:0000259" key="2">
    <source>
        <dbReference type="PROSITE" id="PS50011"/>
    </source>
</evidence>
<sequence length="1179" mass="132307">MSSLRGEEPADFEIRQKSDTDYFEYWRKGLAGVWDEEEREPVYMGMQFPRPGPMPPWPEGREPAPPGRPEELYKLDEDFGAGVDENKDEAEAANLELQQEIVAAGFHFVKLLGWGGCGVAALYEYEPLPGTVGSLGEKPKVVVKLDIGGAGAIPYELINHKKTAGAMHVIQQVKLVQPLESVAPTPARIAAGLLPSYEDGLKAWEERKSQKFFDSAANILFIEFMRGGRLYDYIIKADQSGAAFPELVMWRILECLFRGVVGMAFSRETRFPAEKGQPPPENITLYKETFEDMPPLRQLPDNETFIHFDIDPLNILVADFDGGDHQVAPMIKIADLGIGEWFSSKMTVLKNWKMRHCGKVLYLTPEQTSHQWDYCRTTPAQEGHSTGGNYNWWTNMYQVALIMFCLITTRDVEFPPTLSELPLIDVVNPSRGYTTELTWGGVLTLPDWRVDPILCHLVARCMIDDPARRPSMQDIATVLSRNCGPLPKEWDDALRYAQDYSMESFSKSRPPPPRPAARQYAATLPPLRPGRGAKAPGGPGGPPTHRSPPPQTLPKQPAPEQPAAGRPTPKAPTPRQIDTSKPLRKQVLLKQPSSPAQVAPKRPAPSQPASKGPAPKRRPMVGPSQLGTQELRRRMERMRMLSYESSVPTDDESHKTQDLQREIERQRLGSYLPSSQPDHDADLMHRSEQIRSEAQPASQGQRRSQPLQQEVNRQQRGSSRSSGSLGDLARRVQNMRRQLEQQRLQSNLTSSTPGDNADESTHQSEQLQGELQPASQGHGGTQSSDPFDSLARRAQDLQRQMEQQRMGSSQSSDRAEMQRLDRQIEQLQREGLAAPQGRRGTQALQRSIERLGEHLREELAALQGEGGPPSKESTPKRPAPVQSTRRGTRTSVLGEMERRRMGSYLPASEPDDTTDEQRSERQRMLSHRSSNSFDDLERRIQALRRELEQSRSRPLASSTRQVDADEQMADLSPVGSRGSQALQSDMDQRRSRSYVPSTRPAEQPPVGSHRSVGRQVLQSEMERLRMGSYLPSSAPDNDEHMEDIDDDEQMADQPPVSPGTTAQRRVFSGQLQQVLIPEHRGWSSSSQSREDDERVVEQPPADAGTAAQISPSHRRMFMRQLQQVQRGLQNPPGPDWDPGAAPQSSPSQRRIFGWQLEQVQRGLQNSHVLDWLPPDHGWF</sequence>
<feature type="domain" description="Protein kinase" evidence="2">
    <location>
        <begin position="106"/>
        <end position="479"/>
    </location>
</feature>
<dbReference type="GO" id="GO:0005524">
    <property type="term" value="F:ATP binding"/>
    <property type="evidence" value="ECO:0007669"/>
    <property type="project" value="InterPro"/>
</dbReference>